<dbReference type="Gene3D" id="3.40.50.1820">
    <property type="entry name" value="alpha/beta hydrolase"/>
    <property type="match status" value="2"/>
</dbReference>
<organism evidence="1 2">
    <name type="scientific">Morus notabilis</name>
    <dbReference type="NCBI Taxonomy" id="981085"/>
    <lineage>
        <taxon>Eukaryota</taxon>
        <taxon>Viridiplantae</taxon>
        <taxon>Streptophyta</taxon>
        <taxon>Embryophyta</taxon>
        <taxon>Tracheophyta</taxon>
        <taxon>Spermatophyta</taxon>
        <taxon>Magnoliopsida</taxon>
        <taxon>eudicotyledons</taxon>
        <taxon>Gunneridae</taxon>
        <taxon>Pentapetalae</taxon>
        <taxon>rosids</taxon>
        <taxon>fabids</taxon>
        <taxon>Rosales</taxon>
        <taxon>Moraceae</taxon>
        <taxon>Moreae</taxon>
        <taxon>Morus</taxon>
    </lineage>
</organism>
<gene>
    <name evidence="1" type="ORF">L484_013269</name>
</gene>
<reference evidence="2" key="1">
    <citation type="submission" date="2013-01" db="EMBL/GenBank/DDBJ databases">
        <title>Draft Genome Sequence of a Mulberry Tree, Morus notabilis C.K. Schneid.</title>
        <authorList>
            <person name="He N."/>
            <person name="Zhao S."/>
        </authorList>
    </citation>
    <scope>NUCLEOTIDE SEQUENCE</scope>
</reference>
<dbReference type="PANTHER" id="PTHR11005">
    <property type="entry name" value="LYSOSOMAL ACID LIPASE-RELATED"/>
    <property type="match status" value="1"/>
</dbReference>
<dbReference type="STRING" id="981085.W9S474"/>
<dbReference type="EMBL" id="KE346050">
    <property type="protein sequence ID" value="EXC25181.1"/>
    <property type="molecule type" value="Genomic_DNA"/>
</dbReference>
<dbReference type="InterPro" id="IPR029058">
    <property type="entry name" value="AB_hydrolase_fold"/>
</dbReference>
<protein>
    <recommendedName>
        <fullName evidence="3">AB hydrolase-1 domain-containing protein</fullName>
    </recommendedName>
</protein>
<proteinExistence type="predicted"/>
<dbReference type="AlphaFoldDB" id="W9S474"/>
<evidence type="ECO:0000313" key="1">
    <source>
        <dbReference type="EMBL" id="EXC25181.1"/>
    </source>
</evidence>
<sequence>MSFGIGAPNHVRWYDMKRADKFRRRQRDVRASIGVAVEKNNDKRFSICTADELHFVALPNSDWRLALWRYLPSPKVQRRNHPLLLLSGIATNAIGYDLSPECSFARYMSGHGFDTWILELRGAGLSTLGVDLDKVKQPISENINFSRNYGKDGVSPSGWKSTVNLYAFADSDISAVEKRTHTMLDKLQLGLTQTFMPFSERISSFLNEGMLGACQNSVSQITDPSQWLVNIIKESQILVPSQFLGAAENFNTTLEDLQQQFELIFKCDWDFDHFLDEDVPAVNPALRTKQMEGNIVPDKFALQQADPAQALNVPAIPVGAILAAVHPFVSRPPYVLSWLKGQVSSEEMMQPELYDKLLLNNFCTIPAKLLLQLASAFYKGGLRDRNGTFFYKDHLHKTNVPVLAIGGDQDLICPPEAIYETAKLIPEHMVTLKILGEPGGPHYAHYDVVGSRLAPDQVYPHITKFLNHNERA</sequence>
<name>W9S474_9ROSA</name>
<accession>W9S474</accession>
<keyword evidence="2" id="KW-1185">Reference proteome</keyword>
<dbReference type="SUPFAM" id="SSF53474">
    <property type="entry name" value="alpha/beta-Hydrolases"/>
    <property type="match status" value="1"/>
</dbReference>
<evidence type="ECO:0000313" key="2">
    <source>
        <dbReference type="Proteomes" id="UP000030645"/>
    </source>
</evidence>
<evidence type="ECO:0008006" key="3">
    <source>
        <dbReference type="Google" id="ProtNLM"/>
    </source>
</evidence>
<dbReference type="Proteomes" id="UP000030645">
    <property type="component" value="Unassembled WGS sequence"/>
</dbReference>
<dbReference type="eggNOG" id="ENOG502QTR8">
    <property type="taxonomic scope" value="Eukaryota"/>
</dbReference>